<protein>
    <submittedName>
        <fullName evidence="1">Acyl-ACP thioesterase</fullName>
    </submittedName>
</protein>
<accession>A0A383U3T5</accession>
<proteinExistence type="predicted"/>
<dbReference type="Pfam" id="PF13279">
    <property type="entry name" value="4HBT_2"/>
    <property type="match status" value="1"/>
</dbReference>
<organism evidence="1 2">
    <name type="scientific">Candidatus Ornithobacterium hominis</name>
    <dbReference type="NCBI Taxonomy" id="2497989"/>
    <lineage>
        <taxon>Bacteria</taxon>
        <taxon>Pseudomonadati</taxon>
        <taxon>Bacteroidota</taxon>
        <taxon>Flavobacteriia</taxon>
        <taxon>Flavobacteriales</taxon>
        <taxon>Weeksellaceae</taxon>
        <taxon>Ornithobacterium</taxon>
    </lineage>
</organism>
<dbReference type="Gene3D" id="3.10.129.10">
    <property type="entry name" value="Hotdog Thioesterase"/>
    <property type="match status" value="1"/>
</dbReference>
<dbReference type="RefSeq" id="WP_119058410.1">
    <property type="nucleotide sequence ID" value="NZ_UNSC01000007.1"/>
</dbReference>
<dbReference type="InterPro" id="IPR050563">
    <property type="entry name" value="4-hydroxybenzoyl-CoA_TE"/>
</dbReference>
<dbReference type="AlphaFoldDB" id="A0A383U3T5"/>
<sequence length="164" mass="19210">MIYKTKIKVRWSDLDANQHLANSQFLNFTSAARMEALEFCGLPLHRLYELHRGPVILEEKINYYKEVMPGRTLIIHTEIDGFSSNGVLFSFKQNIYSEEGLHHAHATLFGCWLNMQERKMAKDLPEEMLESLKKILSKNVRELNFQDIKKLNPKPQNIHLEELL</sequence>
<dbReference type="PANTHER" id="PTHR31793">
    <property type="entry name" value="4-HYDROXYBENZOYL-COA THIOESTERASE FAMILY MEMBER"/>
    <property type="match status" value="1"/>
</dbReference>
<gene>
    <name evidence="1" type="ORF">SAMEA104719789_01506</name>
</gene>
<evidence type="ECO:0000313" key="2">
    <source>
        <dbReference type="Proteomes" id="UP000262142"/>
    </source>
</evidence>
<dbReference type="OrthoDB" id="760345at2"/>
<dbReference type="InterPro" id="IPR029069">
    <property type="entry name" value="HotDog_dom_sf"/>
</dbReference>
<dbReference type="EMBL" id="UNSC01000007">
    <property type="protein sequence ID" value="SZD74049.1"/>
    <property type="molecule type" value="Genomic_DNA"/>
</dbReference>
<reference evidence="1 2" key="1">
    <citation type="submission" date="2018-09" db="EMBL/GenBank/DDBJ databases">
        <authorList>
            <consortium name="Pathogen Informatics"/>
        </authorList>
    </citation>
    <scope>NUCLEOTIDE SEQUENCE [LARGE SCALE GENOMIC DNA]</scope>
    <source>
        <strain evidence="1 2">OH-22767</strain>
    </source>
</reference>
<dbReference type="GO" id="GO:0047617">
    <property type="term" value="F:fatty acyl-CoA hydrolase activity"/>
    <property type="evidence" value="ECO:0007669"/>
    <property type="project" value="TreeGrafter"/>
</dbReference>
<keyword evidence="2" id="KW-1185">Reference proteome</keyword>
<dbReference type="Proteomes" id="UP000262142">
    <property type="component" value="Unassembled WGS sequence"/>
</dbReference>
<evidence type="ECO:0000313" key="1">
    <source>
        <dbReference type="EMBL" id="SZD74049.1"/>
    </source>
</evidence>
<dbReference type="PANTHER" id="PTHR31793:SF24">
    <property type="entry name" value="LONG-CHAIN ACYL-COA THIOESTERASE FADM"/>
    <property type="match status" value="1"/>
</dbReference>
<name>A0A383U3T5_9FLAO</name>
<dbReference type="SUPFAM" id="SSF54637">
    <property type="entry name" value="Thioesterase/thiol ester dehydrase-isomerase"/>
    <property type="match status" value="1"/>
</dbReference>
<dbReference type="CDD" id="cd00586">
    <property type="entry name" value="4HBT"/>
    <property type="match status" value="1"/>
</dbReference>